<organism evidence="4 5">
    <name type="scientific">Dendrobium catenatum</name>
    <dbReference type="NCBI Taxonomy" id="906689"/>
    <lineage>
        <taxon>Eukaryota</taxon>
        <taxon>Viridiplantae</taxon>
        <taxon>Streptophyta</taxon>
        <taxon>Embryophyta</taxon>
        <taxon>Tracheophyta</taxon>
        <taxon>Spermatophyta</taxon>
        <taxon>Magnoliopsida</taxon>
        <taxon>Liliopsida</taxon>
        <taxon>Asparagales</taxon>
        <taxon>Orchidaceae</taxon>
        <taxon>Epidendroideae</taxon>
        <taxon>Malaxideae</taxon>
        <taxon>Dendrobiinae</taxon>
        <taxon>Dendrobium</taxon>
    </lineage>
</organism>
<dbReference type="SUPFAM" id="SSF54447">
    <property type="entry name" value="ssDNA-binding transcriptional regulator domain"/>
    <property type="match status" value="1"/>
</dbReference>
<keyword evidence="4" id="KW-0238">DNA-binding</keyword>
<dbReference type="STRING" id="906689.A0A2I0VJF4"/>
<proteinExistence type="inferred from homology"/>
<evidence type="ECO:0000313" key="4">
    <source>
        <dbReference type="EMBL" id="PKU63548.1"/>
    </source>
</evidence>
<dbReference type="PANTHER" id="PTHR31745:SF2">
    <property type="entry name" value="SINGLE-STRANDED DNA-BINDING PROTEIN WHY1, CHLOROPLASTIC"/>
    <property type="match status" value="1"/>
</dbReference>
<dbReference type="Gene3D" id="2.30.31.10">
    <property type="entry name" value="Transcriptional Coactivator Pc4, Chain A"/>
    <property type="match status" value="1"/>
</dbReference>
<accession>A0A2I0VJF4</accession>
<reference evidence="4 5" key="1">
    <citation type="journal article" date="2016" name="Sci. Rep.">
        <title>The Dendrobium catenatum Lindl. genome sequence provides insights into polysaccharide synthase, floral development and adaptive evolution.</title>
        <authorList>
            <person name="Zhang G.Q."/>
            <person name="Xu Q."/>
            <person name="Bian C."/>
            <person name="Tsai W.C."/>
            <person name="Yeh C.M."/>
            <person name="Liu K.W."/>
            <person name="Yoshida K."/>
            <person name="Zhang L.S."/>
            <person name="Chang S.B."/>
            <person name="Chen F."/>
            <person name="Shi Y."/>
            <person name="Su Y.Y."/>
            <person name="Zhang Y.Q."/>
            <person name="Chen L.J."/>
            <person name="Yin Y."/>
            <person name="Lin M."/>
            <person name="Huang H."/>
            <person name="Deng H."/>
            <person name="Wang Z.W."/>
            <person name="Zhu S.L."/>
            <person name="Zhao X."/>
            <person name="Deng C."/>
            <person name="Niu S.C."/>
            <person name="Huang J."/>
            <person name="Wang M."/>
            <person name="Liu G.H."/>
            <person name="Yang H.J."/>
            <person name="Xiao X.J."/>
            <person name="Hsiao Y.Y."/>
            <person name="Wu W.L."/>
            <person name="Chen Y.Y."/>
            <person name="Mitsuda N."/>
            <person name="Ohme-Takagi M."/>
            <person name="Luo Y.B."/>
            <person name="Van de Peer Y."/>
            <person name="Liu Z.J."/>
        </authorList>
    </citation>
    <scope>NUCLEOTIDE SEQUENCE [LARGE SCALE GENOMIC DNA]</scope>
    <source>
        <tissue evidence="4">The whole plant</tissue>
    </source>
</reference>
<sequence length="232" mass="25857">MPLFASQTVLHSSHQPPSLLYPSNPLRSYSSIPQTLNLTLKKKTKLHVSSRRSDYFEQQRVAPRAPEERSFTAQSPGTQPTRVYAGYSIYKGKAALSLEPKSPEFAPLDSGAFKVSKEGFVLLQFAPAVGTRQYDWNRKQVFSLSVGEIGTLMGLGAKDAYVQNRLLNADESIYIPIARAELIVMNSAFSIPLNRTTVSDLTSQAQDQGLNWSGEDRTIFLENILEKSKRMI</sequence>
<dbReference type="GO" id="GO:0006355">
    <property type="term" value="P:regulation of DNA-templated transcription"/>
    <property type="evidence" value="ECO:0007669"/>
    <property type="project" value="InterPro"/>
</dbReference>
<dbReference type="InterPro" id="IPR009044">
    <property type="entry name" value="ssDNA-bd_transcriptional_reg"/>
</dbReference>
<dbReference type="Proteomes" id="UP000233837">
    <property type="component" value="Unassembled WGS sequence"/>
</dbReference>
<protein>
    <submittedName>
        <fullName evidence="4">Single-stranded DNA-binding protein WHY3, chloroplastic</fullName>
    </submittedName>
</protein>
<gene>
    <name evidence="4" type="primary">WHY3</name>
    <name evidence="4" type="ORF">MA16_Dca023957</name>
</gene>
<dbReference type="Pfam" id="PF08536">
    <property type="entry name" value="Whirly"/>
    <property type="match status" value="1"/>
</dbReference>
<comment type="similarity">
    <text evidence="1">Belongs to the Whirly family.</text>
</comment>
<reference evidence="4 5" key="2">
    <citation type="journal article" date="2017" name="Nature">
        <title>The Apostasia genome and the evolution of orchids.</title>
        <authorList>
            <person name="Zhang G.Q."/>
            <person name="Liu K.W."/>
            <person name="Li Z."/>
            <person name="Lohaus R."/>
            <person name="Hsiao Y.Y."/>
            <person name="Niu S.C."/>
            <person name="Wang J.Y."/>
            <person name="Lin Y.C."/>
            <person name="Xu Q."/>
            <person name="Chen L.J."/>
            <person name="Yoshida K."/>
            <person name="Fujiwara S."/>
            <person name="Wang Z.W."/>
            <person name="Zhang Y.Q."/>
            <person name="Mitsuda N."/>
            <person name="Wang M."/>
            <person name="Liu G.H."/>
            <person name="Pecoraro L."/>
            <person name="Huang H.X."/>
            <person name="Xiao X.J."/>
            <person name="Lin M."/>
            <person name="Wu X.Y."/>
            <person name="Wu W.L."/>
            <person name="Chen Y.Y."/>
            <person name="Chang S.B."/>
            <person name="Sakamoto S."/>
            <person name="Ohme-Takagi M."/>
            <person name="Yagi M."/>
            <person name="Zeng S.J."/>
            <person name="Shen C.Y."/>
            <person name="Yeh C.M."/>
            <person name="Luo Y.B."/>
            <person name="Tsai W.C."/>
            <person name="Van de Peer Y."/>
            <person name="Liu Z.J."/>
        </authorList>
    </citation>
    <scope>NUCLEOTIDE SEQUENCE [LARGE SCALE GENOMIC DNA]</scope>
    <source>
        <tissue evidence="4">The whole plant</tissue>
    </source>
</reference>
<keyword evidence="2" id="KW-0809">Transit peptide</keyword>
<dbReference type="PANTHER" id="PTHR31745">
    <property type="entry name" value="SINGLE-STRANDED DNA-BINDING PROTEIN WHY2, MITOCHONDRIAL"/>
    <property type="match status" value="1"/>
</dbReference>
<dbReference type="AlphaFoldDB" id="A0A2I0VJF4"/>
<keyword evidence="5" id="KW-1185">Reference proteome</keyword>
<feature type="region of interest" description="Disordered" evidence="3">
    <location>
        <begin position="51"/>
        <end position="79"/>
    </location>
</feature>
<dbReference type="GO" id="GO:0003697">
    <property type="term" value="F:single-stranded DNA binding"/>
    <property type="evidence" value="ECO:0007669"/>
    <property type="project" value="InterPro"/>
</dbReference>
<name>A0A2I0VJF4_9ASPA</name>
<evidence type="ECO:0000256" key="2">
    <source>
        <dbReference type="ARBA" id="ARBA00022946"/>
    </source>
</evidence>
<dbReference type="InterPro" id="IPR013742">
    <property type="entry name" value="Whirly"/>
</dbReference>
<evidence type="ECO:0000313" key="5">
    <source>
        <dbReference type="Proteomes" id="UP000233837"/>
    </source>
</evidence>
<evidence type="ECO:0000256" key="3">
    <source>
        <dbReference type="SAM" id="MobiDB-lite"/>
    </source>
</evidence>
<dbReference type="GO" id="GO:0006952">
    <property type="term" value="P:defense response"/>
    <property type="evidence" value="ECO:0007669"/>
    <property type="project" value="InterPro"/>
</dbReference>
<evidence type="ECO:0000256" key="1">
    <source>
        <dbReference type="ARBA" id="ARBA00006061"/>
    </source>
</evidence>
<dbReference type="EMBL" id="KZ503480">
    <property type="protein sequence ID" value="PKU63548.1"/>
    <property type="molecule type" value="Genomic_DNA"/>
</dbReference>